<accession>A0A2V1INH6</accession>
<feature type="coiled-coil region" evidence="1">
    <location>
        <begin position="146"/>
        <end position="173"/>
    </location>
</feature>
<dbReference type="AlphaFoldDB" id="A0A2V1INH6"/>
<evidence type="ECO:0008006" key="4">
    <source>
        <dbReference type="Google" id="ProtNLM"/>
    </source>
</evidence>
<dbReference type="EMBL" id="PUEC01000011">
    <property type="protein sequence ID" value="PWB02573.1"/>
    <property type="molecule type" value="Genomic_DNA"/>
</dbReference>
<organism evidence="2 3">
    <name type="scientific">Duncaniella muris</name>
    <dbReference type="NCBI Taxonomy" id="2094150"/>
    <lineage>
        <taxon>Bacteria</taxon>
        <taxon>Pseudomonadati</taxon>
        <taxon>Bacteroidota</taxon>
        <taxon>Bacteroidia</taxon>
        <taxon>Bacteroidales</taxon>
        <taxon>Muribaculaceae</taxon>
        <taxon>Duncaniella</taxon>
    </lineage>
</organism>
<evidence type="ECO:0000256" key="1">
    <source>
        <dbReference type="SAM" id="Coils"/>
    </source>
</evidence>
<dbReference type="RefSeq" id="WP_107032038.1">
    <property type="nucleotide sequence ID" value="NZ_PUEC01000011.1"/>
</dbReference>
<name>A0A2V1INH6_9BACT</name>
<comment type="caution">
    <text evidence="2">The sequence shown here is derived from an EMBL/GenBank/DDBJ whole genome shotgun (WGS) entry which is preliminary data.</text>
</comment>
<sequence length="340" mass="38304">MKAISLEPVFAQTTTDIASLRNLLRRNRSMSEVSHAIGDADFNTAYDFLRSTAMEMVEKGEIDRAIHGVCEIDELISRNGEEERNLLNIHAALMQILTALYIEKADSEAAMTTAASALSLLAQEPKRKDEPFLAILGALLYDIAYLHTERKEYKQAERELAKSLKIFERLAKNDPARYASPHVMALNAATATYRNRVSQAELLAHYQAVTSTYLQMVSAGVEVEEATSRLIDSITAEGDTLVQMGRHREAVQYYTRALKYLTKIEPQFTLRHLRLSIALGESMLRISAMKDKGIHLLNTMLHKATKINATDEHRRIVDILYNAKSSSLDILGLWHKVFPK</sequence>
<dbReference type="InterPro" id="IPR011990">
    <property type="entry name" value="TPR-like_helical_dom_sf"/>
</dbReference>
<reference evidence="3" key="1">
    <citation type="submission" date="2018-02" db="EMBL/GenBank/DDBJ databases">
        <authorList>
            <person name="Clavel T."/>
            <person name="Strowig T."/>
        </authorList>
    </citation>
    <scope>NUCLEOTIDE SEQUENCE [LARGE SCALE GENOMIC DNA]</scope>
    <source>
        <strain evidence="3">DSM 103720</strain>
    </source>
</reference>
<evidence type="ECO:0000313" key="2">
    <source>
        <dbReference type="EMBL" id="PWB02573.1"/>
    </source>
</evidence>
<protein>
    <recommendedName>
        <fullName evidence="4">Tetratricopeptide repeat protein</fullName>
    </recommendedName>
</protein>
<gene>
    <name evidence="2" type="ORF">C5O23_05950</name>
</gene>
<dbReference type="Proteomes" id="UP000244905">
    <property type="component" value="Unassembled WGS sequence"/>
</dbReference>
<proteinExistence type="predicted"/>
<evidence type="ECO:0000313" key="3">
    <source>
        <dbReference type="Proteomes" id="UP000244905"/>
    </source>
</evidence>
<keyword evidence="3" id="KW-1185">Reference proteome</keyword>
<dbReference type="Gene3D" id="1.25.40.10">
    <property type="entry name" value="Tetratricopeptide repeat domain"/>
    <property type="match status" value="1"/>
</dbReference>
<keyword evidence="1" id="KW-0175">Coiled coil</keyword>
<dbReference type="SUPFAM" id="SSF48452">
    <property type="entry name" value="TPR-like"/>
    <property type="match status" value="1"/>
</dbReference>
<dbReference type="GeneID" id="82525885"/>